<gene>
    <name evidence="2" type="ORF">HBF26_12320</name>
</gene>
<dbReference type="CDD" id="cd00588">
    <property type="entry name" value="CheW_like"/>
    <property type="match status" value="1"/>
</dbReference>
<feature type="domain" description="CheW-like" evidence="1">
    <location>
        <begin position="353"/>
        <end position="499"/>
    </location>
</feature>
<organism evidence="2 3">
    <name type="scientific">Luteibacter jiangsuensis</name>
    <dbReference type="NCBI Taxonomy" id="637577"/>
    <lineage>
        <taxon>Bacteria</taxon>
        <taxon>Pseudomonadati</taxon>
        <taxon>Pseudomonadota</taxon>
        <taxon>Gammaproteobacteria</taxon>
        <taxon>Lysobacterales</taxon>
        <taxon>Rhodanobacteraceae</taxon>
        <taxon>Luteibacter</taxon>
    </lineage>
</organism>
<dbReference type="Proteomes" id="UP001429601">
    <property type="component" value="Unassembled WGS sequence"/>
</dbReference>
<accession>A0ABX0Q7A2</accession>
<proteinExistence type="predicted"/>
<dbReference type="PANTHER" id="PTHR22617">
    <property type="entry name" value="CHEMOTAXIS SENSOR HISTIDINE KINASE-RELATED"/>
    <property type="match status" value="1"/>
</dbReference>
<dbReference type="Gene3D" id="2.40.50.180">
    <property type="entry name" value="CheA-289, Domain 4"/>
    <property type="match status" value="3"/>
</dbReference>
<dbReference type="Pfam" id="PF01584">
    <property type="entry name" value="CheW"/>
    <property type="match status" value="3"/>
</dbReference>
<comment type="caution">
    <text evidence="2">The sequence shown here is derived from an EMBL/GenBank/DDBJ whole genome shotgun (WGS) entry which is preliminary data.</text>
</comment>
<keyword evidence="3" id="KW-1185">Reference proteome</keyword>
<reference evidence="2 3" key="1">
    <citation type="journal article" date="2011" name="Curr. Microbiol.">
        <title>Luteibacter jiangsuensis sp. nov.: a methamidophos-degrading bacterium isolated from a methamidophos-manufacturing factory.</title>
        <authorList>
            <person name="Wang L."/>
            <person name="Wang G.L."/>
            <person name="Li S.P."/>
            <person name="Jiang J.D."/>
        </authorList>
    </citation>
    <scope>NUCLEOTIDE SEQUENCE [LARGE SCALE GENOMIC DNA]</scope>
    <source>
        <strain evidence="2 3">CGMCC 1.10133</strain>
    </source>
</reference>
<dbReference type="InterPro" id="IPR002545">
    <property type="entry name" value="CheW-lke_dom"/>
</dbReference>
<feature type="domain" description="CheW-like" evidence="1">
    <location>
        <begin position="176"/>
        <end position="325"/>
    </location>
</feature>
<protein>
    <recommendedName>
        <fullName evidence="1">CheW-like domain-containing protein</fullName>
    </recommendedName>
</protein>
<evidence type="ECO:0000313" key="2">
    <source>
        <dbReference type="EMBL" id="NID05676.1"/>
    </source>
</evidence>
<dbReference type="EMBL" id="JAAQQR010000005">
    <property type="protein sequence ID" value="NID05676.1"/>
    <property type="molecule type" value="Genomic_DNA"/>
</dbReference>
<evidence type="ECO:0000259" key="1">
    <source>
        <dbReference type="PROSITE" id="PS50851"/>
    </source>
</evidence>
<name>A0ABX0Q7A2_9GAMM</name>
<dbReference type="Gene3D" id="2.30.30.40">
    <property type="entry name" value="SH3 Domains"/>
    <property type="match status" value="3"/>
</dbReference>
<dbReference type="PANTHER" id="PTHR22617:SF23">
    <property type="entry name" value="CHEMOTAXIS PROTEIN CHEW"/>
    <property type="match status" value="1"/>
</dbReference>
<evidence type="ECO:0000313" key="3">
    <source>
        <dbReference type="Proteomes" id="UP001429601"/>
    </source>
</evidence>
<dbReference type="InterPro" id="IPR039315">
    <property type="entry name" value="CheW"/>
</dbReference>
<dbReference type="RefSeq" id="WP_167126721.1">
    <property type="nucleotide sequence ID" value="NZ_JAAQQR010000005.1"/>
</dbReference>
<dbReference type="SMART" id="SM00260">
    <property type="entry name" value="CheW"/>
    <property type="match status" value="3"/>
</dbReference>
<dbReference type="PROSITE" id="PS50851">
    <property type="entry name" value="CHEW"/>
    <property type="match status" value="3"/>
</dbReference>
<feature type="domain" description="CheW-like" evidence="1">
    <location>
        <begin position="16"/>
        <end position="155"/>
    </location>
</feature>
<dbReference type="SUPFAM" id="SSF50341">
    <property type="entry name" value="CheW-like"/>
    <property type="match status" value="3"/>
</dbReference>
<dbReference type="InterPro" id="IPR036061">
    <property type="entry name" value="CheW-like_dom_sf"/>
</dbReference>
<sequence>MGLPLPNVAAHSRHDIRLFGSFHVGGLELALPVDALQEVVNLPEAITRVPLAPDYVAGLFMLRGTMVPVLSLDRLLGLAEADSVRDRRVAVVKSEHTLLGICFDRTGEMLRLDSSQVVSFAAEGDANGLIEGAFDLESRIVQVLSATALARVPGLPQVPRPRAFQLDHRRRAPARVRKVVSFHVDGRLLAIPMEDIHEIVRLPTLEHSVLSDAMCHGWLELRGAAVPVVDLARFLGLESSGAVEHQDPDVEDLRRVVVLRKGDGHVGLLVDDIESIVSYTDEQLLPLPIVSGQTGILGHCINRRASGMQDVTVIGTEALFADPYMAHLAKGHHDLYLVGEENTRRTETRSKPSRETWLIFRLDRLMAVRIEQVVEIVESHGALVRPPGAPPHVCGVVNDGRSLTTVVDLRTLYGMDTTESLDNPKILVVQHNGHRYGLTVASVESIVGIEPGAKIRIPSLVANHLDPELKQDLHEVIDSPEHGSVLLLDVLSLMQRLTG</sequence>